<evidence type="ECO:0000256" key="4">
    <source>
        <dbReference type="ARBA" id="ARBA00011245"/>
    </source>
</evidence>
<evidence type="ECO:0000256" key="9">
    <source>
        <dbReference type="ARBA" id="ARBA00022857"/>
    </source>
</evidence>
<dbReference type="PRINTS" id="PR00081">
    <property type="entry name" value="GDHRDH"/>
</dbReference>
<evidence type="ECO:0000256" key="17">
    <source>
        <dbReference type="ARBA" id="ARBA00052025"/>
    </source>
</evidence>
<dbReference type="GO" id="GO:0016853">
    <property type="term" value="F:isomerase activity"/>
    <property type="evidence" value="ECO:0007669"/>
    <property type="project" value="UniProtKB-KW"/>
</dbReference>
<evidence type="ECO:0000256" key="6">
    <source>
        <dbReference type="ARBA" id="ARBA00013156"/>
    </source>
</evidence>
<evidence type="ECO:0000256" key="16">
    <source>
        <dbReference type="ARBA" id="ARBA00029334"/>
    </source>
</evidence>
<sequence length="902" mass="96893">MAQLRFDNQVVVVTGAGGGLGKAYAVFFASRGAKVVVNDLGGSGHGEGRGNTLADQVVAEIKSAGGVAVADYNSVVDGQKIIETAIQAYGRIDVLINNAGILRDISFKNMKDHDWDLIMAVHVEGAYKCSRAAWPHFRKQRYGRIVNTSSAAGLFGNFGQSNYSAAKLALVGFTETLALEGKKYNINANVIAPTAASRLTATIMTDELLAALDPAFVVPVVAVLVDKNSQENGSIFEIGGGRVAKYRWERSKGAVFKCDENFTAGAVLQKWSQVNDFTDAEHPTGPMDLYDISSRSQAAQPNPKTANLDFTGKVVLVTGGAAGLGRSYSLAFAKLGASVAVNDLTSPAPVVEEITKAGGKAIGIQASVLEGPLLVKKTVEAFGRIDIVINNAGIIRDKAFVNMDDRSWKEIQDIHLRATYKVTQAAWPFFLKQKSGKVINTTSTTGIYGNFGQANYAAAKAGVIGLARTLGYEGAKYNIHVNTIAPAAGTSMSKSVMPEEAIQLFQPDYVTPLVLLLCSDKLPNPTGNLYEVGGGRVARTRWERSVGHNFPITTKMTAEDVLSKWSAITRFDQNADHPWTTEEGSSKIMANINMKSTNKARDKGKSAKKDILGGIKSTIEGPPLMSEFSYTKRDSILYNLGIGARHDQLPLVFEDDPNFQVLPTFGSTLTYYSKSSDLLPDLVPNFSMTRVLHGEQYLEIRKFPIPTSANLVSETRIVEVIDKGAAAVIRTSMTTYDKDTKEEVFYNEGAIFARGSGGFGGAKKGADRGAATAPNNPPARKPDHVTEELVPIGQAAIYRLSGDYNPLHIDPKFAAAGGFPGPILHGLCFFGMAGKAVFERYGAFKSIKVRFAGTVDPGQTLVTEMWKEGNKIIFQTKVKETGKLALAAAGVELLKNAPVSKL</sequence>
<evidence type="ECO:0000256" key="10">
    <source>
        <dbReference type="ARBA" id="ARBA00023002"/>
    </source>
</evidence>
<dbReference type="Proteomes" id="UP000288859">
    <property type="component" value="Unassembled WGS sequence"/>
</dbReference>
<evidence type="ECO:0000256" key="8">
    <source>
        <dbReference type="ARBA" id="ARBA00022832"/>
    </source>
</evidence>
<gene>
    <name evidence="23" type="ORF">B0A52_04613</name>
</gene>
<dbReference type="SMART" id="SM00822">
    <property type="entry name" value="PKS_KR"/>
    <property type="match status" value="1"/>
</dbReference>
<evidence type="ECO:0000256" key="1">
    <source>
        <dbReference type="ARBA" id="ARBA00004275"/>
    </source>
</evidence>
<dbReference type="Gene3D" id="3.10.129.10">
    <property type="entry name" value="Hotdog Thioesterase"/>
    <property type="match status" value="1"/>
</dbReference>
<dbReference type="UniPathway" id="UPA00659"/>
<comment type="catalytic activity">
    <reaction evidence="16">
        <text>a (3R)-3-hydroxyacyl-CoA = a (2E)-enoyl-CoA + H2O</text>
        <dbReference type="Rhea" id="RHEA:26526"/>
        <dbReference type="ChEBI" id="CHEBI:15377"/>
        <dbReference type="ChEBI" id="CHEBI:57319"/>
        <dbReference type="ChEBI" id="CHEBI:58856"/>
        <dbReference type="EC" id="4.2.1.119"/>
    </reaction>
</comment>
<dbReference type="InterPro" id="IPR002347">
    <property type="entry name" value="SDR_fam"/>
</dbReference>
<evidence type="ECO:0000256" key="21">
    <source>
        <dbReference type="SAM" id="MobiDB-lite"/>
    </source>
</evidence>
<dbReference type="InterPro" id="IPR057326">
    <property type="entry name" value="KR_dom"/>
</dbReference>
<evidence type="ECO:0000256" key="3">
    <source>
        <dbReference type="ARBA" id="ARBA00006484"/>
    </source>
</evidence>
<comment type="caution">
    <text evidence="23">The sequence shown here is derived from an EMBL/GenBank/DDBJ whole genome shotgun (WGS) entry which is preliminary data.</text>
</comment>
<dbReference type="AlphaFoldDB" id="A0A438N8E8"/>
<evidence type="ECO:0000256" key="20">
    <source>
        <dbReference type="ARBA" id="ARBA00081853"/>
    </source>
</evidence>
<dbReference type="GO" id="GO:0016491">
    <property type="term" value="F:oxidoreductase activity"/>
    <property type="evidence" value="ECO:0007669"/>
    <property type="project" value="UniProtKB-KW"/>
</dbReference>
<evidence type="ECO:0000259" key="22">
    <source>
        <dbReference type="SMART" id="SM00822"/>
    </source>
</evidence>
<evidence type="ECO:0000256" key="7">
    <source>
        <dbReference type="ARBA" id="ARBA00022737"/>
    </source>
</evidence>
<dbReference type="FunFam" id="3.40.50.720:FF:000410">
    <property type="entry name" value="Peroxisomal multifunctional beta-oxidation protein"/>
    <property type="match status" value="1"/>
</dbReference>
<evidence type="ECO:0000256" key="18">
    <source>
        <dbReference type="ARBA" id="ARBA00055743"/>
    </source>
</evidence>
<dbReference type="Pfam" id="PF22622">
    <property type="entry name" value="MFE-2_hydrat-2_N"/>
    <property type="match status" value="1"/>
</dbReference>
<comment type="pathway">
    <text evidence="2">Lipid metabolism; fatty acid beta-oxidation.</text>
</comment>
<keyword evidence="10" id="KW-0560">Oxidoreductase</keyword>
<dbReference type="SUPFAM" id="SSF54637">
    <property type="entry name" value="Thioesterase/thiol ester dehydrase-isomerase"/>
    <property type="match status" value="2"/>
</dbReference>
<dbReference type="EC" id="4.2.1.119" evidence="6"/>
<keyword evidence="12" id="KW-0576">Peroxisome</keyword>
<evidence type="ECO:0000313" key="23">
    <source>
        <dbReference type="EMBL" id="RVX72015.1"/>
    </source>
</evidence>
<dbReference type="FunFam" id="3.40.50.720:FF:000185">
    <property type="entry name" value="peroxisomal multifunctional enzyme type 2"/>
    <property type="match status" value="1"/>
</dbReference>
<dbReference type="Pfam" id="PF00106">
    <property type="entry name" value="adh_short"/>
    <property type="match status" value="2"/>
</dbReference>
<dbReference type="InterPro" id="IPR029069">
    <property type="entry name" value="HotDog_dom_sf"/>
</dbReference>
<dbReference type="CDD" id="cd03448">
    <property type="entry name" value="HDE_HSD"/>
    <property type="match status" value="1"/>
</dbReference>
<comment type="similarity">
    <text evidence="3">Belongs to the short-chain dehydrogenases/reductases (SDR) family.</text>
</comment>
<evidence type="ECO:0000256" key="12">
    <source>
        <dbReference type="ARBA" id="ARBA00023140"/>
    </source>
</evidence>
<evidence type="ECO:0000313" key="24">
    <source>
        <dbReference type="Proteomes" id="UP000288859"/>
    </source>
</evidence>
<comment type="function">
    <text evidence="18">Second trifunctional enzyme acting on the beta-oxidation pathway for fatty acids, possessing hydratase-dehydrogenase-epimerase activities. Converts trans-2-enoyl-CoA via D-3-hydroxyacyl-CoA to 3-ketoacyl-CoA.</text>
</comment>
<keyword evidence="9" id="KW-0521">NADP</keyword>
<evidence type="ECO:0000256" key="11">
    <source>
        <dbReference type="ARBA" id="ARBA00023098"/>
    </source>
</evidence>
<evidence type="ECO:0000256" key="2">
    <source>
        <dbReference type="ARBA" id="ARBA00005005"/>
    </source>
</evidence>
<keyword evidence="7" id="KW-0677">Repeat</keyword>
<keyword evidence="8" id="KW-0276">Fatty acid metabolism</keyword>
<accession>A0A438N8E8</accession>
<dbReference type="OrthoDB" id="3592703at2759"/>
<name>A0A438N8E8_EXOME</name>
<evidence type="ECO:0000256" key="13">
    <source>
        <dbReference type="ARBA" id="ARBA00023235"/>
    </source>
</evidence>
<keyword evidence="14" id="KW-0456">Lyase</keyword>
<keyword evidence="11" id="KW-0443">Lipid metabolism</keyword>
<feature type="region of interest" description="Disordered" evidence="21">
    <location>
        <begin position="763"/>
        <end position="784"/>
    </location>
</feature>
<organism evidence="23 24">
    <name type="scientific">Exophiala mesophila</name>
    <name type="common">Black yeast-like fungus</name>
    <dbReference type="NCBI Taxonomy" id="212818"/>
    <lineage>
        <taxon>Eukaryota</taxon>
        <taxon>Fungi</taxon>
        <taxon>Dikarya</taxon>
        <taxon>Ascomycota</taxon>
        <taxon>Pezizomycotina</taxon>
        <taxon>Eurotiomycetes</taxon>
        <taxon>Chaetothyriomycetidae</taxon>
        <taxon>Chaetothyriales</taxon>
        <taxon>Herpotrichiellaceae</taxon>
        <taxon>Exophiala</taxon>
    </lineage>
</organism>
<reference evidence="23 24" key="1">
    <citation type="submission" date="2017-03" db="EMBL/GenBank/DDBJ databases">
        <title>Genomes of endolithic fungi from Antarctica.</title>
        <authorList>
            <person name="Coleine C."/>
            <person name="Masonjones S."/>
            <person name="Stajich J.E."/>
        </authorList>
    </citation>
    <scope>NUCLEOTIDE SEQUENCE [LARGE SCALE GENOMIC DNA]</scope>
    <source>
        <strain evidence="23 24">CCFEE 6314</strain>
    </source>
</reference>
<dbReference type="EMBL" id="NAJM01000014">
    <property type="protein sequence ID" value="RVX72015.1"/>
    <property type="molecule type" value="Genomic_DNA"/>
</dbReference>
<dbReference type="PRINTS" id="PR00080">
    <property type="entry name" value="SDRFAMILY"/>
</dbReference>
<dbReference type="GO" id="GO:0005777">
    <property type="term" value="C:peroxisome"/>
    <property type="evidence" value="ECO:0007669"/>
    <property type="project" value="UniProtKB-SubCell"/>
</dbReference>
<comment type="subcellular location">
    <subcellularLocation>
        <location evidence="1">Peroxisome</location>
    </subcellularLocation>
</comment>
<dbReference type="PANTHER" id="PTHR45024:SF2">
    <property type="entry name" value="SCP2 DOMAIN-CONTAINING PROTEIN"/>
    <property type="match status" value="1"/>
</dbReference>
<dbReference type="InterPro" id="IPR002539">
    <property type="entry name" value="MaoC-like_dom"/>
</dbReference>
<evidence type="ECO:0000256" key="19">
    <source>
        <dbReference type="ARBA" id="ARBA00073871"/>
    </source>
</evidence>
<evidence type="ECO:0000256" key="15">
    <source>
        <dbReference type="ARBA" id="ARBA00023268"/>
    </source>
</evidence>
<keyword evidence="13" id="KW-0413">Isomerase</keyword>
<dbReference type="VEuPathDB" id="FungiDB:PV10_07077"/>
<dbReference type="PANTHER" id="PTHR45024">
    <property type="entry name" value="DEHYDROGENASES, SHORT CHAIN"/>
    <property type="match status" value="1"/>
</dbReference>
<evidence type="ECO:0000256" key="14">
    <source>
        <dbReference type="ARBA" id="ARBA00023239"/>
    </source>
</evidence>
<dbReference type="CDD" id="cd05353">
    <property type="entry name" value="hydroxyacyl-CoA-like_DH_SDR_c-like"/>
    <property type="match status" value="2"/>
</dbReference>
<dbReference type="PROSITE" id="PS00061">
    <property type="entry name" value="ADH_SHORT"/>
    <property type="match status" value="2"/>
</dbReference>
<dbReference type="EC" id="1.1.1.n12" evidence="5"/>
<dbReference type="SUPFAM" id="SSF51735">
    <property type="entry name" value="NAD(P)-binding Rossmann-fold domains"/>
    <property type="match status" value="2"/>
</dbReference>
<comment type="subunit">
    <text evidence="4">Monomer.</text>
</comment>
<dbReference type="InterPro" id="IPR054357">
    <property type="entry name" value="MFE-2_N"/>
</dbReference>
<dbReference type="InterPro" id="IPR036291">
    <property type="entry name" value="NAD(P)-bd_dom_sf"/>
</dbReference>
<protein>
    <recommendedName>
        <fullName evidence="19">Peroxisomal hydratase-dehydrogenase-epimerase</fullName>
        <ecNumber evidence="5">1.1.1.n12</ecNumber>
        <ecNumber evidence="6">4.2.1.119</ecNumber>
    </recommendedName>
    <alternativeName>
        <fullName evidence="20">Multifunctional beta-oxidation protein</fullName>
    </alternativeName>
</protein>
<dbReference type="GO" id="GO:0006635">
    <property type="term" value="P:fatty acid beta-oxidation"/>
    <property type="evidence" value="ECO:0007669"/>
    <property type="project" value="UniProtKB-UniPathway"/>
</dbReference>
<dbReference type="InterPro" id="IPR051687">
    <property type="entry name" value="Peroxisomal_Beta-Oxidation"/>
</dbReference>
<feature type="domain" description="Ketoreductase" evidence="22">
    <location>
        <begin position="9"/>
        <end position="194"/>
    </location>
</feature>
<comment type="catalytic activity">
    <reaction evidence="17">
        <text>a (3R)-3-hydroxyacyl-CoA + NAD(+) = a 3-oxoacyl-CoA + NADH + H(+)</text>
        <dbReference type="Rhea" id="RHEA:32711"/>
        <dbReference type="ChEBI" id="CHEBI:15378"/>
        <dbReference type="ChEBI" id="CHEBI:57319"/>
        <dbReference type="ChEBI" id="CHEBI:57540"/>
        <dbReference type="ChEBI" id="CHEBI:57945"/>
        <dbReference type="ChEBI" id="CHEBI:90726"/>
        <dbReference type="EC" id="1.1.1.n12"/>
    </reaction>
</comment>
<proteinExistence type="inferred from homology"/>
<dbReference type="GO" id="GO:0018812">
    <property type="term" value="F:3-hydroxyacyl-CoA dehydratase activity"/>
    <property type="evidence" value="ECO:0007669"/>
    <property type="project" value="UniProtKB-EC"/>
</dbReference>
<dbReference type="Gene3D" id="3.40.50.720">
    <property type="entry name" value="NAD(P)-binding Rossmann-like Domain"/>
    <property type="match status" value="2"/>
</dbReference>
<dbReference type="InterPro" id="IPR020904">
    <property type="entry name" value="Sc_DH/Rdtase_CS"/>
</dbReference>
<evidence type="ECO:0000256" key="5">
    <source>
        <dbReference type="ARBA" id="ARBA00012456"/>
    </source>
</evidence>
<dbReference type="Pfam" id="PF01575">
    <property type="entry name" value="MaoC_dehydratas"/>
    <property type="match status" value="1"/>
</dbReference>
<keyword evidence="15" id="KW-0511">Multifunctional enzyme</keyword>